<dbReference type="GO" id="GO:0005886">
    <property type="term" value="C:plasma membrane"/>
    <property type="evidence" value="ECO:0007669"/>
    <property type="project" value="TreeGrafter"/>
</dbReference>
<feature type="binding site" evidence="13">
    <location>
        <position position="432"/>
    </location>
    <ligand>
        <name>Fe(3+)</name>
        <dbReference type="ChEBI" id="CHEBI:29034"/>
        <label>1</label>
    </ligand>
</feature>
<feature type="binding site" evidence="13">
    <location>
        <position position="563"/>
    </location>
    <ligand>
        <name>Fe(3+)</name>
        <dbReference type="ChEBI" id="CHEBI:29034"/>
        <label>2</label>
    </ligand>
</feature>
<keyword evidence="9 11" id="KW-0406">Ion transport</keyword>
<feature type="binding site" evidence="12">
    <location>
        <position position="495"/>
    </location>
    <ligand>
        <name>hydrogencarbonate</name>
        <dbReference type="ChEBI" id="CHEBI:17544"/>
        <label>1</label>
    </ligand>
</feature>
<dbReference type="GO" id="GO:0055037">
    <property type="term" value="C:recycling endosome"/>
    <property type="evidence" value="ECO:0007669"/>
    <property type="project" value="TreeGrafter"/>
</dbReference>
<dbReference type="PANTHER" id="PTHR11485">
    <property type="entry name" value="TRANSFERRIN"/>
    <property type="match status" value="1"/>
</dbReference>
<protein>
    <recommendedName>
        <fullName evidence="11">Serotransferrin</fullName>
    </recommendedName>
</protein>
<dbReference type="InterPro" id="IPR018195">
    <property type="entry name" value="Transferrin_Fe_BS"/>
</dbReference>
<keyword evidence="8 11" id="KW-0408">Iron</keyword>
<dbReference type="GO" id="GO:0005615">
    <property type="term" value="C:extracellular space"/>
    <property type="evidence" value="ECO:0007669"/>
    <property type="project" value="InterPro"/>
</dbReference>
<feature type="binding site" evidence="12">
    <location>
        <position position="167"/>
    </location>
    <ligand>
        <name>hydrogencarbonate</name>
        <dbReference type="ChEBI" id="CHEBI:17544"/>
        <label>1</label>
    </ligand>
</feature>
<sequence>MLTYNSALPSGIKATAGLTLVCCFPQSVTTPDMNALLSWLFIGCLASALAVPTVKWCAQSEAEKKKCDHLASKAELKTQLTCVLKEGSEGCIKAIYDKEADAVTLDGGDVYKAGLNNYELHPIIAEDYGQDSNTCYYAVAVAKVGTKFGFKDLKGRKSCHTGLGKSAGWNIPVGTLLTQEQISWGGIDDEPVLKAVSEFFSASCVPGAGQYPKYKNLCQLCKSDCSRSHKEPYYDYSGAFQCLKDGAGDVAFVKHLTVPESEKEQYELLCKDGTRKRIDEFATCHLARVPAHAVVSRNDAELADRIWLMLETAQAFSLFSSANFGGKDLLFKDSTKNLVKLPKTTDSFLYLGAEYMSIIRSLQKEAIAASKDSKGLKWCAVGHAETVKCDTWSTNNIDESSGTTKIECASGASVDECIKKIMRKEADAMAMDGGQVYSAGKCGLVPAMVEQYDKDMCTTPGEASSYYAVAVVKKGSDLIWGGLKGKKSCHTGFGRTAGWNVPMGLIHKDTKECDFSKYFSESCAPGADVGSPLCKLCVGKGPGKGTSDAEKCRASTEELYYGYAGAFRCLVEGGGDVAFVKHTIVAENSDGKGPAWAATLKSTDFELLCPSGSRAPVSDYLTCYLAKVPAHAIVTRPEAQTQVVSVLEEQQGLFGRAGSNDIFKMFESSEGKNLLFKDSTMCLQKVPSGQNFKDFLGQEYYDSVTALKECASSVSELEQACTFHTCQKKA</sequence>
<feature type="binding site" evidence="13">
    <location>
        <position position="631"/>
    </location>
    <ligand>
        <name>Fe(3+)</name>
        <dbReference type="ChEBI" id="CHEBI:29034"/>
        <label>1</label>
    </ligand>
</feature>
<accession>A0A9Q1FGH0</accession>
<keyword evidence="6 11" id="KW-0479">Metal-binding</keyword>
<feature type="disulfide bond" evidence="14">
    <location>
        <begin position="379"/>
        <end position="417"/>
    </location>
</feature>
<feature type="binding site" evidence="13">
    <location>
        <position position="136"/>
    </location>
    <ligand>
        <name>Fe(3+)</name>
        <dbReference type="ChEBI" id="CHEBI:29034"/>
        <label>1</label>
    </ligand>
</feature>
<evidence type="ECO:0000256" key="7">
    <source>
        <dbReference type="ARBA" id="ARBA00022737"/>
    </source>
</evidence>
<proteinExistence type="inferred from homology"/>
<comment type="function">
    <text evidence="11">Transferrins are iron binding transport proteins which bind Fe(3+) ion in association with the binding of an anion, usually bicarbonate.</text>
</comment>
<dbReference type="PROSITE" id="PS00207">
    <property type="entry name" value="TRANSFERRIN_LIKE_3"/>
    <property type="match status" value="1"/>
</dbReference>
<feature type="binding site" evidence="13">
    <location>
        <position position="292"/>
    </location>
    <ligand>
        <name>Fe(3+)</name>
        <dbReference type="ChEBI" id="CHEBI:29034"/>
        <label>1</label>
    </ligand>
</feature>
<evidence type="ECO:0000256" key="11">
    <source>
        <dbReference type="PIRNR" id="PIRNR002549"/>
    </source>
</evidence>
<keyword evidence="5 11" id="KW-0964">Secreted</keyword>
<dbReference type="InterPro" id="IPR016357">
    <property type="entry name" value="Transferrin"/>
</dbReference>
<feature type="domain" description="Transferrin-like" evidence="15">
    <location>
        <begin position="376"/>
        <end position="709"/>
    </location>
</feature>
<evidence type="ECO:0000256" key="5">
    <source>
        <dbReference type="ARBA" id="ARBA00022525"/>
    </source>
</evidence>
<dbReference type="GO" id="GO:0006826">
    <property type="term" value="P:iron ion transport"/>
    <property type="evidence" value="ECO:0007669"/>
    <property type="project" value="UniProtKB-KW"/>
</dbReference>
<evidence type="ECO:0000256" key="3">
    <source>
        <dbReference type="ARBA" id="ARBA00022448"/>
    </source>
</evidence>
<name>A0A9Q1FGH0_SYNKA</name>
<gene>
    <name evidence="16" type="ORF">SKAU_G00206650</name>
</gene>
<dbReference type="PROSITE" id="PS00206">
    <property type="entry name" value="TRANSFERRIN_LIKE_2"/>
    <property type="match status" value="2"/>
</dbReference>
<comment type="subcellular location">
    <subcellularLocation>
        <location evidence="1 11">Secreted</location>
    </subcellularLocation>
</comment>
<feature type="disulfide bond" evidence="14">
    <location>
        <begin position="389"/>
        <end position="408"/>
    </location>
</feature>
<feature type="disulfide bond" evidence="14">
    <location>
        <begin position="523"/>
        <end position="537"/>
    </location>
</feature>
<evidence type="ECO:0000313" key="17">
    <source>
        <dbReference type="Proteomes" id="UP001152622"/>
    </source>
</evidence>
<feature type="disulfide bond" evidence="14">
    <location>
        <begin position="442"/>
        <end position="721"/>
    </location>
</feature>
<evidence type="ECO:0000259" key="15">
    <source>
        <dbReference type="PROSITE" id="PS51408"/>
    </source>
</evidence>
<comment type="similarity">
    <text evidence="11">Belongs to the transferrin family.</text>
</comment>
<feature type="binding site" evidence="12">
    <location>
        <position position="491"/>
    </location>
    <ligand>
        <name>hydrogencarbonate</name>
        <dbReference type="ChEBI" id="CHEBI:17544"/>
        <label>1</label>
    </ligand>
</feature>
<keyword evidence="3 11" id="KW-0813">Transport</keyword>
<feature type="disulfide bond" evidence="14">
    <location>
        <begin position="67"/>
        <end position="82"/>
    </location>
</feature>
<evidence type="ECO:0000256" key="10">
    <source>
        <dbReference type="ARBA" id="ARBA00023157"/>
    </source>
</evidence>
<feature type="disulfide bond" evidence="14">
    <location>
        <begin position="609"/>
        <end position="623"/>
    </location>
</feature>
<feature type="disulfide bond" evidence="14">
    <location>
        <begin position="270"/>
        <end position="284"/>
    </location>
</feature>
<dbReference type="Gene3D" id="3.40.190.10">
    <property type="entry name" value="Periplasmic binding protein-like II"/>
    <property type="match status" value="4"/>
</dbReference>
<evidence type="ECO:0000256" key="1">
    <source>
        <dbReference type="ARBA" id="ARBA00004613"/>
    </source>
</evidence>
<feature type="disulfide bond" evidence="14">
    <location>
        <begin position="218"/>
        <end position="225"/>
    </location>
</feature>
<evidence type="ECO:0000256" key="6">
    <source>
        <dbReference type="ARBA" id="ARBA00022723"/>
    </source>
</evidence>
<keyword evidence="10 14" id="KW-1015">Disulfide bond</keyword>
<evidence type="ECO:0000256" key="12">
    <source>
        <dbReference type="PIRSR" id="PIRSR002549-2"/>
    </source>
</evidence>
<organism evidence="16 17">
    <name type="scientific">Synaphobranchus kaupii</name>
    <name type="common">Kaup's arrowtooth eel</name>
    <dbReference type="NCBI Taxonomy" id="118154"/>
    <lineage>
        <taxon>Eukaryota</taxon>
        <taxon>Metazoa</taxon>
        <taxon>Chordata</taxon>
        <taxon>Craniata</taxon>
        <taxon>Vertebrata</taxon>
        <taxon>Euteleostomi</taxon>
        <taxon>Actinopterygii</taxon>
        <taxon>Neopterygii</taxon>
        <taxon>Teleostei</taxon>
        <taxon>Anguilliformes</taxon>
        <taxon>Synaphobranchidae</taxon>
        <taxon>Synaphobranchus</taxon>
    </lineage>
</organism>
<dbReference type="SUPFAM" id="SSF53850">
    <property type="entry name" value="Periplasmic binding protein-like II"/>
    <property type="match status" value="2"/>
</dbReference>
<feature type="binding site" evidence="12">
    <location>
        <position position="497"/>
    </location>
    <ligand>
        <name>hydrogencarbonate</name>
        <dbReference type="ChEBI" id="CHEBI:17544"/>
        <label>1</label>
    </ligand>
</feature>
<feature type="disulfide bond" evidence="14">
    <location>
        <begin position="513"/>
        <end position="710"/>
    </location>
</feature>
<evidence type="ECO:0000256" key="2">
    <source>
        <dbReference type="ARBA" id="ARBA00011245"/>
    </source>
</evidence>
<feature type="disulfide bond" evidence="14">
    <location>
        <begin position="534"/>
        <end position="552"/>
    </location>
</feature>
<dbReference type="PIRSF" id="PIRSF002549">
    <property type="entry name" value="Transferrin"/>
    <property type="match status" value="1"/>
</dbReference>
<evidence type="ECO:0000256" key="4">
    <source>
        <dbReference type="ARBA" id="ARBA00022496"/>
    </source>
</evidence>
<evidence type="ECO:0000256" key="9">
    <source>
        <dbReference type="ARBA" id="ARBA00023065"/>
    </source>
</evidence>
<dbReference type="GO" id="GO:0019731">
    <property type="term" value="P:antibacterial humoral response"/>
    <property type="evidence" value="ECO:0007669"/>
    <property type="project" value="TreeGrafter"/>
</dbReference>
<evidence type="ECO:0000256" key="8">
    <source>
        <dbReference type="ARBA" id="ARBA00023004"/>
    </source>
</evidence>
<keyword evidence="17" id="KW-1185">Reference proteome</keyword>
<comment type="subunit">
    <text evidence="2 11">Monomer.</text>
</comment>
<reference evidence="16" key="1">
    <citation type="journal article" date="2023" name="Science">
        <title>Genome structures resolve the early diversification of teleost fishes.</title>
        <authorList>
            <person name="Parey E."/>
            <person name="Louis A."/>
            <person name="Montfort J."/>
            <person name="Bouchez O."/>
            <person name="Roques C."/>
            <person name="Iampietro C."/>
            <person name="Lluch J."/>
            <person name="Castinel A."/>
            <person name="Donnadieu C."/>
            <person name="Desvignes T."/>
            <person name="Floi Bucao C."/>
            <person name="Jouanno E."/>
            <person name="Wen M."/>
            <person name="Mejri S."/>
            <person name="Dirks R."/>
            <person name="Jansen H."/>
            <person name="Henkel C."/>
            <person name="Chen W.J."/>
            <person name="Zahm M."/>
            <person name="Cabau C."/>
            <person name="Klopp C."/>
            <person name="Thompson A.W."/>
            <person name="Robinson-Rechavi M."/>
            <person name="Braasch I."/>
            <person name="Lecointre G."/>
            <person name="Bobe J."/>
            <person name="Postlethwait J.H."/>
            <person name="Berthelot C."/>
            <person name="Roest Crollius H."/>
            <person name="Guiguen Y."/>
        </authorList>
    </citation>
    <scope>NUCLEOTIDE SEQUENCE</scope>
    <source>
        <strain evidence="16">WJC10195</strain>
    </source>
</reference>
<dbReference type="PANTHER" id="PTHR11485:SF31">
    <property type="entry name" value="SEROTRANSFERRIN"/>
    <property type="match status" value="1"/>
</dbReference>
<dbReference type="FunFam" id="3.40.190.10:FF:000095">
    <property type="entry name" value="Lactotransferrin"/>
    <property type="match status" value="2"/>
</dbReference>
<dbReference type="OrthoDB" id="9981115at2759"/>
<feature type="disulfide bond" evidence="14">
    <location>
        <begin position="204"/>
        <end position="221"/>
    </location>
</feature>
<dbReference type="PROSITE" id="PS00205">
    <property type="entry name" value="TRANSFERRIN_LIKE_1"/>
    <property type="match status" value="1"/>
</dbReference>
<feature type="domain" description="Transferrin-like" evidence="15">
    <location>
        <begin position="54"/>
        <end position="364"/>
    </location>
</feature>
<feature type="binding site" evidence="12">
    <location>
        <position position="165"/>
    </location>
    <ligand>
        <name>hydrogencarbonate</name>
        <dbReference type="ChEBI" id="CHEBI:17544"/>
        <label>1</label>
    </ligand>
</feature>
<dbReference type="Pfam" id="PF00405">
    <property type="entry name" value="Transferrin"/>
    <property type="match status" value="2"/>
</dbReference>
<feature type="binding site" evidence="13">
    <location>
        <position position="466"/>
    </location>
    <ligand>
        <name>Fe(3+)</name>
        <dbReference type="ChEBI" id="CHEBI:29034"/>
        <label>1</label>
    </ligand>
</feature>
<evidence type="ECO:0000256" key="13">
    <source>
        <dbReference type="PIRSR" id="PIRSR002549-3"/>
    </source>
</evidence>
<comment type="caution">
    <text evidence="16">The sequence shown here is derived from an EMBL/GenBank/DDBJ whole genome shotgun (WGS) entry which is preliminary data.</text>
</comment>
<feature type="binding site" evidence="12">
    <location>
        <position position="161"/>
    </location>
    <ligand>
        <name>hydrogencarbonate</name>
        <dbReference type="ChEBI" id="CHEBI:17544"/>
        <label>1</label>
    </ligand>
</feature>
<feature type="binding site" evidence="12">
    <location>
        <position position="168"/>
    </location>
    <ligand>
        <name>hydrogencarbonate</name>
        <dbReference type="ChEBI" id="CHEBI:17544"/>
        <label>1</label>
    </ligand>
</feature>
<feature type="binding site" evidence="12">
    <location>
        <position position="498"/>
    </location>
    <ligand>
        <name>hydrogencarbonate</name>
        <dbReference type="ChEBI" id="CHEBI:17544"/>
        <label>1</label>
    </ligand>
</feature>
<feature type="disulfide bond" evidence="14">
    <location>
        <begin position="489"/>
        <end position="569"/>
    </location>
</feature>
<dbReference type="PRINTS" id="PR00422">
    <property type="entry name" value="TRANSFERRIN"/>
</dbReference>
<feature type="disulfide bond" evidence="14">
    <location>
        <begin position="57"/>
        <end position="91"/>
    </location>
</feature>
<dbReference type="GO" id="GO:0046872">
    <property type="term" value="F:metal ion binding"/>
    <property type="evidence" value="ECO:0007669"/>
    <property type="project" value="UniProtKB-KW"/>
</dbReference>
<dbReference type="GO" id="GO:0005769">
    <property type="term" value="C:early endosome"/>
    <property type="evidence" value="ECO:0007669"/>
    <property type="project" value="TreeGrafter"/>
</dbReference>
<dbReference type="PROSITE" id="PS51408">
    <property type="entry name" value="TRANSFERRIN_LIKE_4"/>
    <property type="match status" value="2"/>
</dbReference>
<keyword evidence="7" id="KW-0677">Repeat</keyword>
<evidence type="ECO:0000313" key="16">
    <source>
        <dbReference type="EMBL" id="KAJ8357871.1"/>
    </source>
</evidence>
<feature type="binding site" evidence="13">
    <location>
        <position position="106"/>
    </location>
    <ligand>
        <name>Fe(3+)</name>
        <dbReference type="ChEBI" id="CHEBI:29034"/>
        <label>1</label>
    </ligand>
</feature>
<evidence type="ECO:0000256" key="14">
    <source>
        <dbReference type="PIRSR" id="PIRSR002549-4"/>
    </source>
</evidence>
<dbReference type="EMBL" id="JAINUF010000006">
    <property type="protein sequence ID" value="KAJ8357871.1"/>
    <property type="molecule type" value="Genomic_DNA"/>
</dbReference>
<feature type="disulfide bond" evidence="14">
    <location>
        <begin position="159"/>
        <end position="242"/>
    </location>
</feature>
<feature type="binding site" evidence="13">
    <location>
        <position position="236"/>
    </location>
    <ligand>
        <name>Fe(3+)</name>
        <dbReference type="ChEBI" id="CHEBI:29034"/>
        <label>1</label>
    </ligand>
</feature>
<keyword evidence="4 11" id="KW-0410">Iron transport</keyword>
<dbReference type="Proteomes" id="UP001152622">
    <property type="component" value="Chromosome 6"/>
</dbReference>
<dbReference type="AlphaFoldDB" id="A0A9Q1FGH0"/>
<dbReference type="InterPro" id="IPR001156">
    <property type="entry name" value="Transferrin-like_dom"/>
</dbReference>
<dbReference type="SMART" id="SM00094">
    <property type="entry name" value="TR_FER"/>
    <property type="match status" value="2"/>
</dbReference>